<dbReference type="AlphaFoldDB" id="A0A3L6RAJ5"/>
<accession>A0A3L6RAJ5</accession>
<sequence>MMPRTRPVRCAGKAIFFQATARGEEGMTPFLVCTSMAMGRCTRRASLQENGDGSKRRPGTA</sequence>
<reference evidence="2" key="1">
    <citation type="journal article" date="2019" name="Nat. Commun.">
        <title>The genome of broomcorn millet.</title>
        <authorList>
            <person name="Zou C."/>
            <person name="Miki D."/>
            <person name="Li D."/>
            <person name="Tang Q."/>
            <person name="Xiao L."/>
            <person name="Rajput S."/>
            <person name="Deng P."/>
            <person name="Jia W."/>
            <person name="Huang R."/>
            <person name="Zhang M."/>
            <person name="Sun Y."/>
            <person name="Hu J."/>
            <person name="Fu X."/>
            <person name="Schnable P.S."/>
            <person name="Li F."/>
            <person name="Zhang H."/>
            <person name="Feng B."/>
            <person name="Zhu X."/>
            <person name="Liu R."/>
            <person name="Schnable J.C."/>
            <person name="Zhu J.-K."/>
            <person name="Zhang H."/>
        </authorList>
    </citation>
    <scope>NUCLEOTIDE SEQUENCE [LARGE SCALE GENOMIC DNA]</scope>
</reference>
<dbReference type="OrthoDB" id="282270at2759"/>
<evidence type="ECO:0000313" key="1">
    <source>
        <dbReference type="EMBL" id="RLM99858.1"/>
    </source>
</evidence>
<dbReference type="Proteomes" id="UP000275267">
    <property type="component" value="Unassembled WGS sequence"/>
</dbReference>
<protein>
    <submittedName>
        <fullName evidence="1">DNA-directed RNA polymerases II, IV and V subunit 9B-like</fullName>
    </submittedName>
</protein>
<name>A0A3L6RAJ5_PANMI</name>
<proteinExistence type="predicted"/>
<comment type="caution">
    <text evidence="1">The sequence shown here is derived from an EMBL/GenBank/DDBJ whole genome shotgun (WGS) entry which is preliminary data.</text>
</comment>
<dbReference type="STRING" id="4540.A0A3L6RAJ5"/>
<organism evidence="1 2">
    <name type="scientific">Panicum miliaceum</name>
    <name type="common">Proso millet</name>
    <name type="synonym">Broomcorn millet</name>
    <dbReference type="NCBI Taxonomy" id="4540"/>
    <lineage>
        <taxon>Eukaryota</taxon>
        <taxon>Viridiplantae</taxon>
        <taxon>Streptophyta</taxon>
        <taxon>Embryophyta</taxon>
        <taxon>Tracheophyta</taxon>
        <taxon>Spermatophyta</taxon>
        <taxon>Magnoliopsida</taxon>
        <taxon>Liliopsida</taxon>
        <taxon>Poales</taxon>
        <taxon>Poaceae</taxon>
        <taxon>PACMAD clade</taxon>
        <taxon>Panicoideae</taxon>
        <taxon>Panicodae</taxon>
        <taxon>Paniceae</taxon>
        <taxon>Panicinae</taxon>
        <taxon>Panicum</taxon>
        <taxon>Panicum sect. Panicum</taxon>
    </lineage>
</organism>
<evidence type="ECO:0000313" key="2">
    <source>
        <dbReference type="Proteomes" id="UP000275267"/>
    </source>
</evidence>
<keyword evidence="2" id="KW-1185">Reference proteome</keyword>
<dbReference type="GO" id="GO:0000428">
    <property type="term" value="C:DNA-directed RNA polymerase complex"/>
    <property type="evidence" value="ECO:0007669"/>
    <property type="project" value="UniProtKB-KW"/>
</dbReference>
<gene>
    <name evidence="1" type="ORF">C2845_PM06G13300</name>
</gene>
<dbReference type="EMBL" id="PQIB02000009">
    <property type="protein sequence ID" value="RLM99858.1"/>
    <property type="molecule type" value="Genomic_DNA"/>
</dbReference>